<proteinExistence type="predicted"/>
<evidence type="ECO:0000313" key="1">
    <source>
        <dbReference type="EMBL" id="SVA59837.1"/>
    </source>
</evidence>
<dbReference type="Gene3D" id="2.60.120.620">
    <property type="entry name" value="q2cbj1_9rhob like domain"/>
    <property type="match status" value="1"/>
</dbReference>
<accession>A0A381X6L7</accession>
<dbReference type="PANTHER" id="PTHR40470">
    <property type="entry name" value="PHYTANOYL-COA DIOXYGENASE FAMILY PROTEIN (AFU_ORTHOLOGUE AFUA_2G15850)"/>
    <property type="match status" value="1"/>
</dbReference>
<name>A0A381X6L7_9ZZZZ</name>
<organism evidence="1">
    <name type="scientific">marine metagenome</name>
    <dbReference type="NCBI Taxonomy" id="408172"/>
    <lineage>
        <taxon>unclassified sequences</taxon>
        <taxon>metagenomes</taxon>
        <taxon>ecological metagenomes</taxon>
    </lineage>
</organism>
<dbReference type="SUPFAM" id="SSF51197">
    <property type="entry name" value="Clavaminate synthase-like"/>
    <property type="match status" value="1"/>
</dbReference>
<dbReference type="AlphaFoldDB" id="A0A381X6L7"/>
<dbReference type="PANTHER" id="PTHR40470:SF1">
    <property type="entry name" value="PHYTANOYL-COA DIOXYGENASE FAMILY PROTEIN (AFU_ORTHOLOGUE AFUA_2G15850)"/>
    <property type="match status" value="1"/>
</dbReference>
<dbReference type="EMBL" id="UINC01013943">
    <property type="protein sequence ID" value="SVA59837.1"/>
    <property type="molecule type" value="Genomic_DNA"/>
</dbReference>
<protein>
    <recommendedName>
        <fullName evidence="2">Phytanoyl-CoA dioxygenase</fullName>
    </recommendedName>
</protein>
<evidence type="ECO:0008006" key="2">
    <source>
        <dbReference type="Google" id="ProtNLM"/>
    </source>
</evidence>
<sequence>MVGWTWSERHIEEYYRLGYTVFEAILPNSLVDDLRRACDAARALARERAGSQTQRLQPLFDFDIDTAPFAAFTQLPALVDALQRTLSPHHTCGHDALGVLLEPAELPWCTAWHRDFRDNLYGLDLDRWEADFRDVDLFNQLNCALYEDGSTWVVPGSHLRRDLPREMARFPDRPIAGPQLDGLDAAARERSCLQYCASLPGGTQLHLAAGDLCLYRNTLWHIGNYVPYRRRATLHDFVDTPAYRAWREREMSAAKRRHEAGAGMGNPNRAA</sequence>
<gene>
    <name evidence="1" type="ORF">METZ01_LOCUS112691</name>
</gene>
<reference evidence="1" key="1">
    <citation type="submission" date="2018-05" db="EMBL/GenBank/DDBJ databases">
        <authorList>
            <person name="Lanie J.A."/>
            <person name="Ng W.-L."/>
            <person name="Kazmierczak K.M."/>
            <person name="Andrzejewski T.M."/>
            <person name="Davidsen T.M."/>
            <person name="Wayne K.J."/>
            <person name="Tettelin H."/>
            <person name="Glass J.I."/>
            <person name="Rusch D."/>
            <person name="Podicherti R."/>
            <person name="Tsui H.-C.T."/>
            <person name="Winkler M.E."/>
        </authorList>
    </citation>
    <scope>NUCLEOTIDE SEQUENCE</scope>
</reference>